<dbReference type="Pfam" id="PF03749">
    <property type="entry name" value="SfsA"/>
    <property type="match status" value="2"/>
</dbReference>
<reference evidence="2" key="1">
    <citation type="journal article" date="2020" name="Nature">
        <title>Giant virus diversity and host interactions through global metagenomics.</title>
        <authorList>
            <person name="Schulz F."/>
            <person name="Roux S."/>
            <person name="Paez-Espino D."/>
            <person name="Jungbluth S."/>
            <person name="Walsh D.A."/>
            <person name="Denef V.J."/>
            <person name="McMahon K.D."/>
            <person name="Konstantinidis K.T."/>
            <person name="Eloe-Fadrosh E.A."/>
            <person name="Kyrpides N.C."/>
            <person name="Woyke T."/>
        </authorList>
    </citation>
    <scope>NUCLEOTIDE SEQUENCE</scope>
    <source>
        <strain evidence="2">GVMAG-S-1024976-23</strain>
    </source>
</reference>
<dbReference type="EMBL" id="MN740601">
    <property type="protein sequence ID" value="QHS78665.1"/>
    <property type="molecule type" value="Genomic_DNA"/>
</dbReference>
<dbReference type="InterPro" id="IPR005224">
    <property type="entry name" value="SfsA"/>
</dbReference>
<organism evidence="2">
    <name type="scientific">viral metagenome</name>
    <dbReference type="NCBI Taxonomy" id="1070528"/>
    <lineage>
        <taxon>unclassified sequences</taxon>
        <taxon>metagenomes</taxon>
        <taxon>organismal metagenomes</taxon>
    </lineage>
</organism>
<proteinExistence type="predicted"/>
<evidence type="ECO:0000259" key="1">
    <source>
        <dbReference type="Pfam" id="PF03749"/>
    </source>
</evidence>
<protein>
    <recommendedName>
        <fullName evidence="1">Sugar fermentation stimulation protein C-terminal domain-containing protein</fullName>
    </recommendedName>
</protein>
<dbReference type="GO" id="GO:0003677">
    <property type="term" value="F:DNA binding"/>
    <property type="evidence" value="ECO:0007669"/>
    <property type="project" value="InterPro"/>
</dbReference>
<sequence>MTKLFSVDDLIQGTVVKRPSSTCKTPYVADVKLQDGSIVLAHTTSLGCGGLVNAGSNVLMKKIDKVNNKCKFKVIISIVKEKDNVQYIGTDTSLPEIIVKQCLENNLIKSLSSIKSLKTQTTFMNSRFDFTGIDENNTEFILEVKHTPKADYVDCLDKDKKKMDLSKYEYNDKISYFPDGYRKKVTDTISPRALKHINELSKIKQTTNKRTIICYVIQRTDVSSFQPSNIDPKYRNAVFEAVKHGVEVLPIVIKWTASGECYFVKDDLKVNIEINE</sequence>
<dbReference type="InterPro" id="IPR040452">
    <property type="entry name" value="SfsA_C"/>
</dbReference>
<dbReference type="AlphaFoldDB" id="A0A6C0AH25"/>
<dbReference type="Gene3D" id="3.40.1350.60">
    <property type="match status" value="1"/>
</dbReference>
<name>A0A6C0AH25_9ZZZZ</name>
<dbReference type="PANTHER" id="PTHR30545:SF2">
    <property type="entry name" value="SUGAR FERMENTATION STIMULATION PROTEIN A"/>
    <property type="match status" value="1"/>
</dbReference>
<dbReference type="PANTHER" id="PTHR30545">
    <property type="entry name" value="SUGAR FERMENTATION STIMULATION PROTEIN A"/>
    <property type="match status" value="1"/>
</dbReference>
<feature type="domain" description="Sugar fermentation stimulation protein C-terminal" evidence="1">
    <location>
        <begin position="94"/>
        <end position="146"/>
    </location>
</feature>
<feature type="domain" description="Sugar fermentation stimulation protein C-terminal" evidence="1">
    <location>
        <begin position="187"/>
        <end position="257"/>
    </location>
</feature>
<accession>A0A6C0AH25</accession>
<evidence type="ECO:0000313" key="2">
    <source>
        <dbReference type="EMBL" id="QHS78665.1"/>
    </source>
</evidence>